<comment type="caution">
    <text evidence="3">The sequence shown here is derived from an EMBL/GenBank/DDBJ whole genome shotgun (WGS) entry which is preliminary data.</text>
</comment>
<dbReference type="GeneID" id="97609157"/>
<dbReference type="Pfam" id="PF08495">
    <property type="entry name" value="FIST"/>
    <property type="match status" value="1"/>
</dbReference>
<dbReference type="PANTHER" id="PTHR40252">
    <property type="entry name" value="BLR0328 PROTEIN"/>
    <property type="match status" value="1"/>
</dbReference>
<evidence type="ECO:0000313" key="4">
    <source>
        <dbReference type="Proteomes" id="UP000245934"/>
    </source>
</evidence>
<name>A0A2V2N7W3_9EURY</name>
<sequence length="367" mass="39524">MSVQVAKSQNPDPNGAADELLKSLSGSKPVMILFFASSVYNPDKISAAMKNAFPDATVMGSSTAGEIISGHMLKQSIVAMALDADVLKAVHADTIPLDSPKSIDTALNNLSGGFGSSPISLDPSKYVGIILFDGMSGAEERMMERIGDLTNIKVVGGSAGDDLAFSSTHIYLDGKAYSNTALLAILEPAAEFEILKTQSFCSLGRKLTPTKVDTESRKVLEFDGKPAVAAYAEALRVPSHEIASQFMKYPVGLMADGEPFVRSPQRVDGDAINFYCQVRQGVDLEILSSTDIVADTKSLIDDTNKKRPLAGIINFHCILRTLQLEQEGKTEEYGRIFSAIPTIGFSTYGEEYIGHINQTATMLVFYK</sequence>
<dbReference type="SMART" id="SM01204">
    <property type="entry name" value="FIST_C"/>
    <property type="match status" value="1"/>
</dbReference>
<keyword evidence="4" id="KW-1185">Reference proteome</keyword>
<dbReference type="InterPro" id="IPR019494">
    <property type="entry name" value="FIST_C"/>
</dbReference>
<dbReference type="AlphaFoldDB" id="A0A2V2N7W3"/>
<evidence type="ECO:0008006" key="5">
    <source>
        <dbReference type="Google" id="ProtNLM"/>
    </source>
</evidence>
<feature type="domain" description="FIST C-domain" evidence="2">
    <location>
        <begin position="227"/>
        <end position="354"/>
    </location>
</feature>
<organism evidence="3 4">
    <name type="scientific">Methanospirillum stamsii</name>
    <dbReference type="NCBI Taxonomy" id="1277351"/>
    <lineage>
        <taxon>Archaea</taxon>
        <taxon>Methanobacteriati</taxon>
        <taxon>Methanobacteriota</taxon>
        <taxon>Stenosarchaea group</taxon>
        <taxon>Methanomicrobia</taxon>
        <taxon>Methanomicrobiales</taxon>
        <taxon>Methanospirillaceae</taxon>
        <taxon>Methanospirillum</taxon>
    </lineage>
</organism>
<dbReference type="RefSeq" id="WP_109939210.1">
    <property type="nucleotide sequence ID" value="NZ_CP176366.1"/>
</dbReference>
<protein>
    <recommendedName>
        <fullName evidence="5">Histidine kinase</fullName>
    </recommendedName>
</protein>
<evidence type="ECO:0000259" key="1">
    <source>
        <dbReference type="SMART" id="SM00897"/>
    </source>
</evidence>
<evidence type="ECO:0000259" key="2">
    <source>
        <dbReference type="SMART" id="SM01204"/>
    </source>
</evidence>
<dbReference type="Proteomes" id="UP000245934">
    <property type="component" value="Unassembled WGS sequence"/>
</dbReference>
<dbReference type="SMART" id="SM00897">
    <property type="entry name" value="FIST"/>
    <property type="match status" value="1"/>
</dbReference>
<dbReference type="Pfam" id="PF10442">
    <property type="entry name" value="FIST_C"/>
    <property type="match status" value="1"/>
</dbReference>
<accession>A0A2V2N7W3</accession>
<dbReference type="InterPro" id="IPR013702">
    <property type="entry name" value="FIST_domain_N"/>
</dbReference>
<feature type="domain" description="FIST" evidence="1">
    <location>
        <begin position="28"/>
        <end position="226"/>
    </location>
</feature>
<gene>
    <name evidence="3" type="ORF">DLD82_00830</name>
</gene>
<reference evidence="3 4" key="1">
    <citation type="submission" date="2018-05" db="EMBL/GenBank/DDBJ databases">
        <title>Draft genome of Methanospirillum stamsii Pt1.</title>
        <authorList>
            <person name="Dueholm M.S."/>
            <person name="Nielsen P.H."/>
            <person name="Bakmann L.F."/>
            <person name="Otzen D.E."/>
        </authorList>
    </citation>
    <scope>NUCLEOTIDE SEQUENCE [LARGE SCALE GENOMIC DNA]</scope>
    <source>
        <strain evidence="3 4">Pt1</strain>
    </source>
</reference>
<dbReference type="OrthoDB" id="140075at2157"/>
<evidence type="ECO:0000313" key="3">
    <source>
        <dbReference type="EMBL" id="PWR76074.1"/>
    </source>
</evidence>
<dbReference type="EMBL" id="QGMZ01000004">
    <property type="protein sequence ID" value="PWR76074.1"/>
    <property type="molecule type" value="Genomic_DNA"/>
</dbReference>
<proteinExistence type="predicted"/>
<dbReference type="PANTHER" id="PTHR40252:SF2">
    <property type="entry name" value="BLR0328 PROTEIN"/>
    <property type="match status" value="1"/>
</dbReference>